<protein>
    <recommendedName>
        <fullName evidence="5">ARMC9 CTLH-like domain-containing protein</fullName>
    </recommendedName>
</protein>
<comment type="caution">
    <text evidence="6">The sequence shown here is derived from an EMBL/GenBank/DDBJ whole genome shotgun (WGS) entry which is preliminary data.</text>
</comment>
<evidence type="ECO:0000259" key="5">
    <source>
        <dbReference type="Pfam" id="PF23138"/>
    </source>
</evidence>
<feature type="domain" description="ARMC9 CTLH-like" evidence="5">
    <location>
        <begin position="23"/>
        <end position="137"/>
    </location>
</feature>
<dbReference type="PANTHER" id="PTHR13083">
    <property type="entry name" value="WD REPEAT-CONTAINING PROTEIN 91"/>
    <property type="match status" value="1"/>
</dbReference>
<dbReference type="GO" id="GO:0031901">
    <property type="term" value="C:early endosome membrane"/>
    <property type="evidence" value="ECO:0007669"/>
    <property type="project" value="TreeGrafter"/>
</dbReference>
<dbReference type="InterPro" id="IPR039724">
    <property type="entry name" value="WDR91"/>
</dbReference>
<dbReference type="InterPro" id="IPR056327">
    <property type="entry name" value="ARMC9_CTLH-like_dom"/>
</dbReference>
<organism evidence="6 7">
    <name type="scientific">Allacma fusca</name>
    <dbReference type="NCBI Taxonomy" id="39272"/>
    <lineage>
        <taxon>Eukaryota</taxon>
        <taxon>Metazoa</taxon>
        <taxon>Ecdysozoa</taxon>
        <taxon>Arthropoda</taxon>
        <taxon>Hexapoda</taxon>
        <taxon>Collembola</taxon>
        <taxon>Symphypleona</taxon>
        <taxon>Sminthuridae</taxon>
        <taxon>Allacma</taxon>
    </lineage>
</organism>
<dbReference type="Proteomes" id="UP000708208">
    <property type="component" value="Unassembled WGS sequence"/>
</dbReference>
<name>A0A8J2J3A8_9HEXA</name>
<evidence type="ECO:0000313" key="6">
    <source>
        <dbReference type="EMBL" id="CAG7659069.1"/>
    </source>
</evidence>
<dbReference type="OrthoDB" id="193023at2759"/>
<keyword evidence="4" id="KW-0967">Endosome</keyword>
<evidence type="ECO:0000256" key="3">
    <source>
        <dbReference type="ARBA" id="ARBA00006128"/>
    </source>
</evidence>
<dbReference type="GO" id="GO:0045022">
    <property type="term" value="P:early endosome to late endosome transport"/>
    <property type="evidence" value="ECO:0007669"/>
    <property type="project" value="InterPro"/>
</dbReference>
<accession>A0A8J2J3A8</accession>
<comment type="similarity">
    <text evidence="3">Belongs to the WD repeat WDR91 family.</text>
</comment>
<evidence type="ECO:0000256" key="1">
    <source>
        <dbReference type="ARBA" id="ARBA00004412"/>
    </source>
</evidence>
<dbReference type="AlphaFoldDB" id="A0A8J2J3A8"/>
<dbReference type="GO" id="GO:0141039">
    <property type="term" value="F:phosphatidylinositol 3-kinase inhibitor activity"/>
    <property type="evidence" value="ECO:0007669"/>
    <property type="project" value="InterPro"/>
</dbReference>
<sequence length="166" mass="19550">MASVLKSPLSVDRIVSDLSVFVDSSDLNSLRELWSYLEGKFFARLAPSHSNVVKKYEFGLYKFYLVDALRANRKEKISEFFEKMSSELNPYPEWKDWFLLTHLKNAEELPPFSTYTNKSYREAFFVSIRNFLNVIYHRTWAVSEVCPKNQYAVEIMDDFFSIAQPK</sequence>
<dbReference type="EMBL" id="CAJVCH010005784">
    <property type="protein sequence ID" value="CAG7659069.1"/>
    <property type="molecule type" value="Genomic_DNA"/>
</dbReference>
<evidence type="ECO:0000313" key="7">
    <source>
        <dbReference type="Proteomes" id="UP000708208"/>
    </source>
</evidence>
<dbReference type="GO" id="GO:0051898">
    <property type="term" value="P:negative regulation of phosphatidylinositol 3-kinase/protein kinase B signal transduction"/>
    <property type="evidence" value="ECO:0007669"/>
    <property type="project" value="InterPro"/>
</dbReference>
<dbReference type="Pfam" id="PF23138">
    <property type="entry name" value="CTLH_Armc9"/>
    <property type="match status" value="1"/>
</dbReference>
<dbReference type="GO" id="GO:0031902">
    <property type="term" value="C:late endosome membrane"/>
    <property type="evidence" value="ECO:0007669"/>
    <property type="project" value="TreeGrafter"/>
</dbReference>
<evidence type="ECO:0000256" key="2">
    <source>
        <dbReference type="ARBA" id="ARBA00004603"/>
    </source>
</evidence>
<reference evidence="6" key="1">
    <citation type="submission" date="2021-06" db="EMBL/GenBank/DDBJ databases">
        <authorList>
            <person name="Hodson N. C."/>
            <person name="Mongue J. A."/>
            <person name="Jaron S. K."/>
        </authorList>
    </citation>
    <scope>NUCLEOTIDE SEQUENCE</scope>
</reference>
<comment type="subcellular location">
    <subcellularLocation>
        <location evidence="1">Early endosome</location>
    </subcellularLocation>
    <subcellularLocation>
        <location evidence="2">Late endosome</location>
    </subcellularLocation>
</comment>
<gene>
    <name evidence="6" type="ORF">AFUS01_LOCUS1039</name>
</gene>
<proteinExistence type="inferred from homology"/>
<keyword evidence="7" id="KW-1185">Reference proteome</keyword>
<dbReference type="PANTHER" id="PTHR13083:SF3">
    <property type="entry name" value="WD REPEAT-CONTAINING PROTEIN 91"/>
    <property type="match status" value="1"/>
</dbReference>
<evidence type="ECO:0000256" key="4">
    <source>
        <dbReference type="ARBA" id="ARBA00022753"/>
    </source>
</evidence>